<feature type="transmembrane region" description="Helical" evidence="9">
    <location>
        <begin position="327"/>
        <end position="352"/>
    </location>
</feature>
<feature type="transmembrane region" description="Helical" evidence="9">
    <location>
        <begin position="102"/>
        <end position="120"/>
    </location>
</feature>
<dbReference type="InterPro" id="IPR000276">
    <property type="entry name" value="GPCR_Rhodpsn"/>
</dbReference>
<dbReference type="PROSITE" id="PS50262">
    <property type="entry name" value="G_PROTEIN_RECEP_F1_2"/>
    <property type="match status" value="1"/>
</dbReference>
<dbReference type="OrthoDB" id="10037617at2759"/>
<protein>
    <recommendedName>
        <fullName evidence="10">G-protein coupled receptors family 1 profile domain-containing protein</fullName>
    </recommendedName>
</protein>
<evidence type="ECO:0000259" key="10">
    <source>
        <dbReference type="PROSITE" id="PS50262"/>
    </source>
</evidence>
<dbReference type="Proteomes" id="UP000663828">
    <property type="component" value="Unassembled WGS sequence"/>
</dbReference>
<keyword evidence="2 8" id="KW-0812">Transmembrane</keyword>
<name>A0A813TVL6_ADIRI</name>
<reference evidence="11" key="1">
    <citation type="submission" date="2021-02" db="EMBL/GenBank/DDBJ databases">
        <authorList>
            <person name="Nowell W R."/>
        </authorList>
    </citation>
    <scope>NUCLEOTIDE SEQUENCE</scope>
</reference>
<keyword evidence="13" id="KW-1185">Reference proteome</keyword>
<evidence type="ECO:0000256" key="1">
    <source>
        <dbReference type="ARBA" id="ARBA00004141"/>
    </source>
</evidence>
<keyword evidence="6 8" id="KW-0675">Receptor</keyword>
<keyword evidence="3 9" id="KW-1133">Transmembrane helix</keyword>
<accession>A0A813TVL6</accession>
<dbReference type="SUPFAM" id="SSF81321">
    <property type="entry name" value="Family A G protein-coupled receptor-like"/>
    <property type="match status" value="1"/>
</dbReference>
<feature type="transmembrane region" description="Helical" evidence="9">
    <location>
        <begin position="198"/>
        <end position="220"/>
    </location>
</feature>
<dbReference type="Proteomes" id="UP000663852">
    <property type="component" value="Unassembled WGS sequence"/>
</dbReference>
<evidence type="ECO:0000256" key="7">
    <source>
        <dbReference type="ARBA" id="ARBA00023224"/>
    </source>
</evidence>
<dbReference type="EMBL" id="CAJNOJ010000016">
    <property type="protein sequence ID" value="CAF0817048.1"/>
    <property type="molecule type" value="Genomic_DNA"/>
</dbReference>
<feature type="transmembrane region" description="Helical" evidence="9">
    <location>
        <begin position="141"/>
        <end position="162"/>
    </location>
</feature>
<dbReference type="EMBL" id="CAJNOR010000781">
    <property type="protein sequence ID" value="CAF1005909.1"/>
    <property type="molecule type" value="Genomic_DNA"/>
</dbReference>
<keyword evidence="4 8" id="KW-0297">G-protein coupled receptor</keyword>
<dbReference type="PRINTS" id="PR00237">
    <property type="entry name" value="GPCRRHODOPSN"/>
</dbReference>
<feature type="domain" description="G-protein coupled receptors family 1 profile" evidence="10">
    <location>
        <begin position="35"/>
        <end position="349"/>
    </location>
</feature>
<keyword evidence="7 8" id="KW-0807">Transducer</keyword>
<proteinExistence type="inferred from homology"/>
<evidence type="ECO:0000313" key="14">
    <source>
        <dbReference type="Proteomes" id="UP000663852"/>
    </source>
</evidence>
<evidence type="ECO:0000313" key="12">
    <source>
        <dbReference type="EMBL" id="CAF1005909.1"/>
    </source>
</evidence>
<dbReference type="CDD" id="cd00637">
    <property type="entry name" value="7tm_classA_rhodopsin-like"/>
    <property type="match status" value="1"/>
</dbReference>
<organism evidence="11 14">
    <name type="scientific">Adineta ricciae</name>
    <name type="common">Rotifer</name>
    <dbReference type="NCBI Taxonomy" id="249248"/>
    <lineage>
        <taxon>Eukaryota</taxon>
        <taxon>Metazoa</taxon>
        <taxon>Spiralia</taxon>
        <taxon>Gnathifera</taxon>
        <taxon>Rotifera</taxon>
        <taxon>Eurotatoria</taxon>
        <taxon>Bdelloidea</taxon>
        <taxon>Adinetida</taxon>
        <taxon>Adinetidae</taxon>
        <taxon>Adineta</taxon>
    </lineage>
</organism>
<gene>
    <name evidence="11" type="ORF">EDS130_LOCUS5648</name>
    <name evidence="12" type="ORF">XAT740_LOCUS13459</name>
</gene>
<comment type="subcellular location">
    <subcellularLocation>
        <location evidence="1">Membrane</location>
        <topology evidence="1">Multi-pass membrane protein</topology>
    </subcellularLocation>
</comment>
<feature type="transmembrane region" description="Helical" evidence="9">
    <location>
        <begin position="292"/>
        <end position="315"/>
    </location>
</feature>
<dbReference type="AlphaFoldDB" id="A0A813TVL6"/>
<dbReference type="PANTHER" id="PTHR24243">
    <property type="entry name" value="G-PROTEIN COUPLED RECEPTOR"/>
    <property type="match status" value="1"/>
</dbReference>
<dbReference type="Pfam" id="PF00001">
    <property type="entry name" value="7tm_1"/>
    <property type="match status" value="1"/>
</dbReference>
<dbReference type="Gene3D" id="1.20.1070.10">
    <property type="entry name" value="Rhodopsin 7-helix transmembrane proteins"/>
    <property type="match status" value="1"/>
</dbReference>
<evidence type="ECO:0000313" key="11">
    <source>
        <dbReference type="EMBL" id="CAF0817048.1"/>
    </source>
</evidence>
<comment type="caution">
    <text evidence="11">The sequence shown here is derived from an EMBL/GenBank/DDBJ whole genome shotgun (WGS) entry which is preliminary data.</text>
</comment>
<evidence type="ECO:0000256" key="5">
    <source>
        <dbReference type="ARBA" id="ARBA00023136"/>
    </source>
</evidence>
<comment type="similarity">
    <text evidence="8">Belongs to the G-protein coupled receptor 1 family.</text>
</comment>
<evidence type="ECO:0000256" key="3">
    <source>
        <dbReference type="ARBA" id="ARBA00022989"/>
    </source>
</evidence>
<dbReference type="InterPro" id="IPR017452">
    <property type="entry name" value="GPCR_Rhodpsn_7TM"/>
</dbReference>
<evidence type="ECO:0000256" key="4">
    <source>
        <dbReference type="ARBA" id="ARBA00023040"/>
    </source>
</evidence>
<dbReference type="PROSITE" id="PS00237">
    <property type="entry name" value="G_PROTEIN_RECEP_F1_1"/>
    <property type="match status" value="1"/>
</dbReference>
<dbReference type="GO" id="GO:0005886">
    <property type="term" value="C:plasma membrane"/>
    <property type="evidence" value="ECO:0007669"/>
    <property type="project" value="TreeGrafter"/>
</dbReference>
<dbReference type="GO" id="GO:0004930">
    <property type="term" value="F:G protein-coupled receptor activity"/>
    <property type="evidence" value="ECO:0007669"/>
    <property type="project" value="UniProtKB-KW"/>
</dbReference>
<evidence type="ECO:0000256" key="2">
    <source>
        <dbReference type="ARBA" id="ARBA00022692"/>
    </source>
</evidence>
<evidence type="ECO:0000313" key="13">
    <source>
        <dbReference type="Proteomes" id="UP000663828"/>
    </source>
</evidence>
<feature type="transmembrane region" description="Helical" evidence="9">
    <location>
        <begin position="20"/>
        <end position="45"/>
    </location>
</feature>
<evidence type="ECO:0000256" key="9">
    <source>
        <dbReference type="SAM" id="Phobius"/>
    </source>
</evidence>
<evidence type="ECO:0000256" key="6">
    <source>
        <dbReference type="ARBA" id="ARBA00023170"/>
    </source>
</evidence>
<keyword evidence="5 9" id="KW-0472">Membrane</keyword>
<dbReference type="PANTHER" id="PTHR24243:SF224">
    <property type="entry name" value="G-PROTEIN COUPLED RECEPTOR 19-RELATED"/>
    <property type="match status" value="1"/>
</dbReference>
<sequence>MNLTILINVPKEYSSNLRIILTVIFVIIAGIGLFGNSLVFLSIATNRLKFRHSPTNLLLVNMSCADLLILVFNIFDIAQFALDDNWPTAWHLGLFMCKIVRFIQVLGCYVSVQTLLIISIERYIAIIHPVKSSQINRRRRVCCIFILIWSIGFLAAMPNLYLLQLHSFFNRPHYFICGLSDDRADAHFIMFYKYTESVFFFFLPAVVQTVAYMFICYKIFLVDRVAQAHSFVQHTQKTKISAVHHQYSHFKLSSSFPSPINAIVSTTSSPRSPTHIITTTTTHGNIARKKAVIMLVIIAIFYFISFSPTQINFIYTQMNQSHHLYEYRLFFVITILLALSSTAINPILFYIFNNFFRYNFNVLLRCICPRCRLSSNIHQNIPMI</sequence>
<feature type="transmembrane region" description="Helical" evidence="9">
    <location>
        <begin position="57"/>
        <end position="82"/>
    </location>
</feature>
<evidence type="ECO:0000256" key="8">
    <source>
        <dbReference type="RuleBase" id="RU000688"/>
    </source>
</evidence>